<evidence type="ECO:0000313" key="1">
    <source>
        <dbReference type="EMBL" id="RCK44063.1"/>
    </source>
</evidence>
<sequence length="67" mass="7446">MNDTGDRQSFLNDGGADLALAAASSGAAWRCEILLFRNACPGLFLPRDCFYTPHFLKRKRRGGCFFT</sequence>
<dbReference type="Proteomes" id="UP000252517">
    <property type="component" value="Unassembled WGS sequence"/>
</dbReference>
<name>A0A367WRI7_9PROT</name>
<proteinExistence type="predicted"/>
<dbReference type="EMBL" id="JPWH01000022">
    <property type="protein sequence ID" value="RCK44063.1"/>
    <property type="molecule type" value="Genomic_DNA"/>
</dbReference>
<evidence type="ECO:0000313" key="2">
    <source>
        <dbReference type="Proteomes" id="UP000252517"/>
    </source>
</evidence>
<accession>A0A367WRI7</accession>
<dbReference type="AlphaFoldDB" id="A0A367WRI7"/>
<reference evidence="1 2" key="1">
    <citation type="submission" date="2014-07" db="EMBL/GenBank/DDBJ databases">
        <title>Draft genome sequence of Thalassospira profundimaris S25-3-2.</title>
        <authorList>
            <person name="Lai Q."/>
            <person name="Shao Z."/>
        </authorList>
    </citation>
    <scope>NUCLEOTIDE SEQUENCE [LARGE SCALE GENOMIC DNA]</scope>
    <source>
        <strain evidence="1 2">S25-3-2</strain>
    </source>
</reference>
<comment type="caution">
    <text evidence="1">The sequence shown here is derived from an EMBL/GenBank/DDBJ whole genome shotgun (WGS) entry which is preliminary data.</text>
</comment>
<protein>
    <submittedName>
        <fullName evidence="1">Uncharacterized protein</fullName>
    </submittedName>
</protein>
<organism evidence="1 2">
    <name type="scientific">Thalassospira profundimaris</name>
    <dbReference type="NCBI Taxonomy" id="502049"/>
    <lineage>
        <taxon>Bacteria</taxon>
        <taxon>Pseudomonadati</taxon>
        <taxon>Pseudomonadota</taxon>
        <taxon>Alphaproteobacteria</taxon>
        <taxon>Rhodospirillales</taxon>
        <taxon>Thalassospiraceae</taxon>
        <taxon>Thalassospira</taxon>
    </lineage>
</organism>
<gene>
    <name evidence="1" type="ORF">TH25_20180</name>
</gene>